<protein>
    <recommendedName>
        <fullName evidence="3">PepSY domain-containing protein</fullName>
    </recommendedName>
</protein>
<feature type="compositionally biased region" description="Acidic residues" evidence="1">
    <location>
        <begin position="108"/>
        <end position="119"/>
    </location>
</feature>
<evidence type="ECO:0000313" key="5">
    <source>
        <dbReference type="Proteomes" id="UP000646523"/>
    </source>
</evidence>
<evidence type="ECO:0000256" key="1">
    <source>
        <dbReference type="SAM" id="MobiDB-lite"/>
    </source>
</evidence>
<comment type="caution">
    <text evidence="4">The sequence shown here is derived from an EMBL/GenBank/DDBJ whole genome shotgun (WGS) entry which is preliminary data.</text>
</comment>
<proteinExistence type="predicted"/>
<sequence>MRITNRVIAVGTGIVFLIAGGSTAVAVAATSATAPPVAPKVTAEQAIKIAHDQVPGGWIDDVSLDRDDSKTAKWEVDLVKGDVEHEFDLDATSGKVLKHETAKATASDDSDDSNDSDDD</sequence>
<dbReference type="RefSeq" id="WP_189123683.1">
    <property type="nucleotide sequence ID" value="NZ_BMNH01000004.1"/>
</dbReference>
<reference evidence="4" key="1">
    <citation type="journal article" date="2014" name="Int. J. Syst. Evol. Microbiol.">
        <title>Complete genome sequence of Corynebacterium casei LMG S-19264T (=DSM 44701T), isolated from a smear-ripened cheese.</title>
        <authorList>
            <consortium name="US DOE Joint Genome Institute (JGI-PGF)"/>
            <person name="Walter F."/>
            <person name="Albersmeier A."/>
            <person name="Kalinowski J."/>
            <person name="Ruckert C."/>
        </authorList>
    </citation>
    <scope>NUCLEOTIDE SEQUENCE</scope>
    <source>
        <strain evidence="4">CGMCC 4.7368</strain>
    </source>
</reference>
<dbReference type="Proteomes" id="UP000646523">
    <property type="component" value="Unassembled WGS sequence"/>
</dbReference>
<feature type="chain" id="PRO_5036719445" description="PepSY domain-containing protein" evidence="2">
    <location>
        <begin position="29"/>
        <end position="119"/>
    </location>
</feature>
<reference evidence="4" key="2">
    <citation type="submission" date="2020-09" db="EMBL/GenBank/DDBJ databases">
        <authorList>
            <person name="Sun Q."/>
            <person name="Zhou Y."/>
        </authorList>
    </citation>
    <scope>NUCLEOTIDE SEQUENCE</scope>
    <source>
        <strain evidence="4">CGMCC 4.7368</strain>
    </source>
</reference>
<evidence type="ECO:0000256" key="2">
    <source>
        <dbReference type="SAM" id="SignalP"/>
    </source>
</evidence>
<dbReference type="EMBL" id="BMNH01000004">
    <property type="protein sequence ID" value="GGO66148.1"/>
    <property type="molecule type" value="Genomic_DNA"/>
</dbReference>
<feature type="domain" description="PepSY" evidence="3">
    <location>
        <begin position="40"/>
        <end position="100"/>
    </location>
</feature>
<keyword evidence="2" id="KW-0732">Signal</keyword>
<evidence type="ECO:0000313" key="4">
    <source>
        <dbReference type="EMBL" id="GGO66148.1"/>
    </source>
</evidence>
<dbReference type="Gene3D" id="3.10.450.40">
    <property type="match status" value="1"/>
</dbReference>
<evidence type="ECO:0000259" key="3">
    <source>
        <dbReference type="Pfam" id="PF03413"/>
    </source>
</evidence>
<dbReference type="InterPro" id="IPR025711">
    <property type="entry name" value="PepSY"/>
</dbReference>
<name>A0A918DIH9_9ACTN</name>
<dbReference type="Pfam" id="PF03413">
    <property type="entry name" value="PepSY"/>
    <property type="match status" value="1"/>
</dbReference>
<feature type="signal peptide" evidence="2">
    <location>
        <begin position="1"/>
        <end position="28"/>
    </location>
</feature>
<gene>
    <name evidence="4" type="ORF">GCM10012289_19470</name>
</gene>
<dbReference type="AlphaFoldDB" id="A0A918DIH9"/>
<keyword evidence="5" id="KW-1185">Reference proteome</keyword>
<organism evidence="4 5">
    <name type="scientific">Nonomuraea cavernae</name>
    <dbReference type="NCBI Taxonomy" id="2045107"/>
    <lineage>
        <taxon>Bacteria</taxon>
        <taxon>Bacillati</taxon>
        <taxon>Actinomycetota</taxon>
        <taxon>Actinomycetes</taxon>
        <taxon>Streptosporangiales</taxon>
        <taxon>Streptosporangiaceae</taxon>
        <taxon>Nonomuraea</taxon>
    </lineage>
</organism>
<feature type="region of interest" description="Disordered" evidence="1">
    <location>
        <begin position="98"/>
        <end position="119"/>
    </location>
</feature>
<accession>A0A918DIH9</accession>